<comment type="caution">
    <text evidence="1">The sequence shown here is derived from an EMBL/GenBank/DDBJ whole genome shotgun (WGS) entry which is preliminary data.</text>
</comment>
<evidence type="ECO:0000313" key="2">
    <source>
        <dbReference type="Proteomes" id="UP000814128"/>
    </source>
</evidence>
<sequence length="323" mass="34421">MSSTQIAQWMAKGWVLTDKPCPKRVCGMPLLHSDDGTTWFCVECDKNPPAGAPPPSAQSSTASVSDKHSESRSSTPATSISSTLSSPVFAPPAETEESIRRRHQSEMASAEMAKLLLKGWAMLADECINPSCSRIPLMRPPKSGGEKDPRKQCVVCGSVYVDETDVNGFERLVPFAMSNSQNQSSEGSSFFSAPTTSTAKGKGVDRGTDNIQPSPASASPSSSQPMTDLSSVLRPKLAVSAQPSTPVHPDRSQTVLPPRTDRMSSLQATAQTLDSTLHRLTGRLHTLNEQPYLDPASVTATAQAIAATSQALVEIAKLQRLEG</sequence>
<evidence type="ECO:0000313" key="1">
    <source>
        <dbReference type="EMBL" id="KAI0028197.1"/>
    </source>
</evidence>
<gene>
    <name evidence="1" type="ORF">K488DRAFT_89977</name>
</gene>
<protein>
    <submittedName>
        <fullName evidence="1">Uncharacterized protein</fullName>
    </submittedName>
</protein>
<reference evidence="1" key="2">
    <citation type="journal article" date="2022" name="New Phytol.">
        <title>Evolutionary transition to the ectomycorrhizal habit in the genomes of a hyperdiverse lineage of mushroom-forming fungi.</title>
        <authorList>
            <person name="Looney B."/>
            <person name="Miyauchi S."/>
            <person name="Morin E."/>
            <person name="Drula E."/>
            <person name="Courty P.E."/>
            <person name="Kohler A."/>
            <person name="Kuo A."/>
            <person name="LaButti K."/>
            <person name="Pangilinan J."/>
            <person name="Lipzen A."/>
            <person name="Riley R."/>
            <person name="Andreopoulos W."/>
            <person name="He G."/>
            <person name="Johnson J."/>
            <person name="Nolan M."/>
            <person name="Tritt A."/>
            <person name="Barry K.W."/>
            <person name="Grigoriev I.V."/>
            <person name="Nagy L.G."/>
            <person name="Hibbett D."/>
            <person name="Henrissat B."/>
            <person name="Matheny P.B."/>
            <person name="Labbe J."/>
            <person name="Martin F.M."/>
        </authorList>
    </citation>
    <scope>NUCLEOTIDE SEQUENCE</scope>
    <source>
        <strain evidence="1">EC-137</strain>
    </source>
</reference>
<name>A0ACB8Q902_9AGAM</name>
<proteinExistence type="predicted"/>
<accession>A0ACB8Q902</accession>
<dbReference type="EMBL" id="MU273779">
    <property type="protein sequence ID" value="KAI0028197.1"/>
    <property type="molecule type" value="Genomic_DNA"/>
</dbReference>
<keyword evidence="2" id="KW-1185">Reference proteome</keyword>
<reference evidence="1" key="1">
    <citation type="submission" date="2021-02" db="EMBL/GenBank/DDBJ databases">
        <authorList>
            <consortium name="DOE Joint Genome Institute"/>
            <person name="Ahrendt S."/>
            <person name="Looney B.P."/>
            <person name="Miyauchi S."/>
            <person name="Morin E."/>
            <person name="Drula E."/>
            <person name="Courty P.E."/>
            <person name="Chicoki N."/>
            <person name="Fauchery L."/>
            <person name="Kohler A."/>
            <person name="Kuo A."/>
            <person name="Labutti K."/>
            <person name="Pangilinan J."/>
            <person name="Lipzen A."/>
            <person name="Riley R."/>
            <person name="Andreopoulos W."/>
            <person name="He G."/>
            <person name="Johnson J."/>
            <person name="Barry K.W."/>
            <person name="Grigoriev I.V."/>
            <person name="Nagy L."/>
            <person name="Hibbett D."/>
            <person name="Henrissat B."/>
            <person name="Matheny P.B."/>
            <person name="Labbe J."/>
            <person name="Martin F."/>
        </authorList>
    </citation>
    <scope>NUCLEOTIDE SEQUENCE</scope>
    <source>
        <strain evidence="1">EC-137</strain>
    </source>
</reference>
<dbReference type="Proteomes" id="UP000814128">
    <property type="component" value="Unassembled WGS sequence"/>
</dbReference>
<organism evidence="1 2">
    <name type="scientific">Vararia minispora EC-137</name>
    <dbReference type="NCBI Taxonomy" id="1314806"/>
    <lineage>
        <taxon>Eukaryota</taxon>
        <taxon>Fungi</taxon>
        <taxon>Dikarya</taxon>
        <taxon>Basidiomycota</taxon>
        <taxon>Agaricomycotina</taxon>
        <taxon>Agaricomycetes</taxon>
        <taxon>Russulales</taxon>
        <taxon>Lachnocladiaceae</taxon>
        <taxon>Vararia</taxon>
    </lineage>
</organism>